<dbReference type="AlphaFoldDB" id="A0AAV4D153"/>
<feature type="compositionally biased region" description="Polar residues" evidence="1">
    <location>
        <begin position="139"/>
        <end position="152"/>
    </location>
</feature>
<gene>
    <name evidence="3" type="ORF">PoB_006441200</name>
</gene>
<feature type="transmembrane region" description="Helical" evidence="2">
    <location>
        <begin position="165"/>
        <end position="188"/>
    </location>
</feature>
<reference evidence="3 4" key="1">
    <citation type="journal article" date="2021" name="Elife">
        <title>Chloroplast acquisition without the gene transfer in kleptoplastic sea slugs, Plakobranchus ocellatus.</title>
        <authorList>
            <person name="Maeda T."/>
            <person name="Takahashi S."/>
            <person name="Yoshida T."/>
            <person name="Shimamura S."/>
            <person name="Takaki Y."/>
            <person name="Nagai Y."/>
            <person name="Toyoda A."/>
            <person name="Suzuki Y."/>
            <person name="Arimoto A."/>
            <person name="Ishii H."/>
            <person name="Satoh N."/>
            <person name="Nishiyama T."/>
            <person name="Hasebe M."/>
            <person name="Maruyama T."/>
            <person name="Minagawa J."/>
            <person name="Obokata J."/>
            <person name="Shigenobu S."/>
        </authorList>
    </citation>
    <scope>NUCLEOTIDE SEQUENCE [LARGE SCALE GENOMIC DNA]</scope>
</reference>
<comment type="caution">
    <text evidence="3">The sequence shown here is derived from an EMBL/GenBank/DDBJ whole genome shotgun (WGS) entry which is preliminary data.</text>
</comment>
<accession>A0AAV4D153</accession>
<proteinExistence type="predicted"/>
<dbReference type="Proteomes" id="UP000735302">
    <property type="component" value="Unassembled WGS sequence"/>
</dbReference>
<feature type="compositionally biased region" description="Acidic residues" evidence="1">
    <location>
        <begin position="122"/>
        <end position="137"/>
    </location>
</feature>
<organism evidence="3 4">
    <name type="scientific">Plakobranchus ocellatus</name>
    <dbReference type="NCBI Taxonomy" id="259542"/>
    <lineage>
        <taxon>Eukaryota</taxon>
        <taxon>Metazoa</taxon>
        <taxon>Spiralia</taxon>
        <taxon>Lophotrochozoa</taxon>
        <taxon>Mollusca</taxon>
        <taxon>Gastropoda</taxon>
        <taxon>Heterobranchia</taxon>
        <taxon>Euthyneura</taxon>
        <taxon>Panpulmonata</taxon>
        <taxon>Sacoglossa</taxon>
        <taxon>Placobranchoidea</taxon>
        <taxon>Plakobranchidae</taxon>
        <taxon>Plakobranchus</taxon>
    </lineage>
</organism>
<sequence>MESYRAGVDGEKSRGLLRCDCNTQECADAGMTTCIARKSCYTELYQNVLNRGCDPTPLACENRKPSGLQQLEWPALYCCRHKNLCNKHAIPTIPTPGAEIEANEGDKHPSVSYSPDNNEHFVDEEEEEEEGEEDANEEPSSGESDCPNSDPDQQARARTKIVNPIYIAVPVAGVCVLLALIIFAMYLLRRRTDYHHPHDSSYNSHHHYQHDHGGAAVTSAIKKGGGVGQLHQQQLFTGQQQQQQQHHANLVPHHCHCMCKKQATMALPPCSKGGNRCTDSERSSSGSETRLFLQS</sequence>
<feature type="region of interest" description="Disordered" evidence="1">
    <location>
        <begin position="270"/>
        <end position="295"/>
    </location>
</feature>
<keyword evidence="4" id="KW-1185">Reference proteome</keyword>
<evidence type="ECO:0000256" key="1">
    <source>
        <dbReference type="SAM" id="MobiDB-lite"/>
    </source>
</evidence>
<evidence type="ECO:0000313" key="4">
    <source>
        <dbReference type="Proteomes" id="UP000735302"/>
    </source>
</evidence>
<feature type="compositionally biased region" description="Polar residues" evidence="1">
    <location>
        <begin position="283"/>
        <end position="295"/>
    </location>
</feature>
<keyword evidence="2" id="KW-1133">Transmembrane helix</keyword>
<evidence type="ECO:0000313" key="3">
    <source>
        <dbReference type="EMBL" id="GFO37907.1"/>
    </source>
</evidence>
<dbReference type="EMBL" id="BLXT01007308">
    <property type="protein sequence ID" value="GFO37907.1"/>
    <property type="molecule type" value="Genomic_DNA"/>
</dbReference>
<keyword evidence="2" id="KW-0472">Membrane</keyword>
<dbReference type="InterPro" id="IPR045860">
    <property type="entry name" value="Snake_toxin-like_sf"/>
</dbReference>
<name>A0AAV4D153_9GAST</name>
<evidence type="ECO:0000256" key="2">
    <source>
        <dbReference type="SAM" id="Phobius"/>
    </source>
</evidence>
<dbReference type="Gene3D" id="2.10.60.10">
    <property type="entry name" value="CD59"/>
    <property type="match status" value="1"/>
</dbReference>
<keyword evidence="2" id="KW-0812">Transmembrane</keyword>
<feature type="region of interest" description="Disordered" evidence="1">
    <location>
        <begin position="96"/>
        <end position="155"/>
    </location>
</feature>
<protein>
    <submittedName>
        <fullName evidence="3">Bmp and activin membrane-bound inhibitor-like protein</fullName>
    </submittedName>
</protein>